<evidence type="ECO:0000256" key="3">
    <source>
        <dbReference type="ARBA" id="ARBA00022664"/>
    </source>
</evidence>
<gene>
    <name evidence="14" type="ORF">V8G54_015375</name>
</gene>
<evidence type="ECO:0000256" key="5">
    <source>
        <dbReference type="ARBA" id="ARBA00022741"/>
    </source>
</evidence>
<keyword evidence="4" id="KW-0747">Spliceosome</keyword>
<dbReference type="InterPro" id="IPR001650">
    <property type="entry name" value="Helicase_C-like"/>
</dbReference>
<dbReference type="GO" id="GO:0005730">
    <property type="term" value="C:nucleolus"/>
    <property type="evidence" value="ECO:0007669"/>
    <property type="project" value="TreeGrafter"/>
</dbReference>
<evidence type="ECO:0000256" key="9">
    <source>
        <dbReference type="ARBA" id="ARBA00023187"/>
    </source>
</evidence>
<evidence type="ECO:0000256" key="2">
    <source>
        <dbReference type="ARBA" id="ARBA00012552"/>
    </source>
</evidence>
<evidence type="ECO:0000256" key="1">
    <source>
        <dbReference type="ARBA" id="ARBA00008792"/>
    </source>
</evidence>
<dbReference type="PROSITE" id="PS00690">
    <property type="entry name" value="DEAH_ATP_HELICASE"/>
    <property type="match status" value="1"/>
</dbReference>
<dbReference type="InterPro" id="IPR014001">
    <property type="entry name" value="Helicase_ATP-bd"/>
</dbReference>
<dbReference type="GO" id="GO:0016787">
    <property type="term" value="F:hydrolase activity"/>
    <property type="evidence" value="ECO:0007669"/>
    <property type="project" value="UniProtKB-KW"/>
</dbReference>
<dbReference type="GO" id="GO:0005524">
    <property type="term" value="F:ATP binding"/>
    <property type="evidence" value="ECO:0007669"/>
    <property type="project" value="UniProtKB-KW"/>
</dbReference>
<dbReference type="EC" id="3.6.4.13" evidence="2"/>
<feature type="region of interest" description="Disordered" evidence="11">
    <location>
        <begin position="182"/>
        <end position="205"/>
    </location>
</feature>
<dbReference type="SMART" id="SM00490">
    <property type="entry name" value="HELICc"/>
    <property type="match status" value="1"/>
</dbReference>
<accession>A0AAQ3NID1</accession>
<protein>
    <recommendedName>
        <fullName evidence="2">RNA helicase</fullName>
        <ecNumber evidence="2">3.6.4.13</ecNumber>
    </recommendedName>
</protein>
<dbReference type="InterPro" id="IPR027417">
    <property type="entry name" value="P-loop_NTPase"/>
</dbReference>
<dbReference type="Pfam" id="PF00271">
    <property type="entry name" value="Helicase_C"/>
    <property type="match status" value="1"/>
</dbReference>
<dbReference type="PROSITE" id="PS51194">
    <property type="entry name" value="HELICASE_CTER"/>
    <property type="match status" value="1"/>
</dbReference>
<evidence type="ECO:0000256" key="8">
    <source>
        <dbReference type="ARBA" id="ARBA00022840"/>
    </source>
</evidence>
<proteinExistence type="inferred from homology"/>
<dbReference type="CDD" id="cd18791">
    <property type="entry name" value="SF2_C_RHA"/>
    <property type="match status" value="1"/>
</dbReference>
<evidence type="ECO:0000256" key="4">
    <source>
        <dbReference type="ARBA" id="ARBA00022728"/>
    </source>
</evidence>
<evidence type="ECO:0000256" key="11">
    <source>
        <dbReference type="SAM" id="MobiDB-lite"/>
    </source>
</evidence>
<dbReference type="GO" id="GO:0003724">
    <property type="term" value="F:RNA helicase activity"/>
    <property type="evidence" value="ECO:0007669"/>
    <property type="project" value="UniProtKB-EC"/>
</dbReference>
<dbReference type="GO" id="GO:0006397">
    <property type="term" value="P:mRNA processing"/>
    <property type="evidence" value="ECO:0007669"/>
    <property type="project" value="UniProtKB-KW"/>
</dbReference>
<keyword evidence="6" id="KW-0378">Hydrolase</keyword>
<dbReference type="SMART" id="SM00847">
    <property type="entry name" value="HA2"/>
    <property type="match status" value="1"/>
</dbReference>
<dbReference type="Proteomes" id="UP001374535">
    <property type="component" value="Chromosome 5"/>
</dbReference>
<dbReference type="PANTHER" id="PTHR18934:SF118">
    <property type="entry name" value="ATP-DEPENDENT RNA HELICASE DHX33"/>
    <property type="match status" value="1"/>
</dbReference>
<feature type="domain" description="Helicase ATP-binding" evidence="12">
    <location>
        <begin position="234"/>
        <end position="440"/>
    </location>
</feature>
<dbReference type="InterPro" id="IPR002464">
    <property type="entry name" value="DNA/RNA_helicase_DEAH_CS"/>
</dbReference>
<dbReference type="Gene3D" id="3.40.50.300">
    <property type="entry name" value="P-loop containing nucleotide triphosphate hydrolases"/>
    <property type="match status" value="2"/>
</dbReference>
<name>A0AAQ3NID1_VIGMU</name>
<dbReference type="Pfam" id="PF21010">
    <property type="entry name" value="HA2_C"/>
    <property type="match status" value="1"/>
</dbReference>
<feature type="non-terminal residue" evidence="14">
    <location>
        <position position="1"/>
    </location>
</feature>
<dbReference type="GO" id="GO:0003725">
    <property type="term" value="F:double-stranded RNA binding"/>
    <property type="evidence" value="ECO:0007669"/>
    <property type="project" value="TreeGrafter"/>
</dbReference>
<evidence type="ECO:0000256" key="7">
    <source>
        <dbReference type="ARBA" id="ARBA00022806"/>
    </source>
</evidence>
<dbReference type="PANTHER" id="PTHR18934">
    <property type="entry name" value="ATP-DEPENDENT RNA HELICASE"/>
    <property type="match status" value="1"/>
</dbReference>
<evidence type="ECO:0000259" key="13">
    <source>
        <dbReference type="PROSITE" id="PS51194"/>
    </source>
</evidence>
<dbReference type="GO" id="GO:0005681">
    <property type="term" value="C:spliceosomal complex"/>
    <property type="evidence" value="ECO:0007669"/>
    <property type="project" value="UniProtKB-KW"/>
</dbReference>
<dbReference type="InterPro" id="IPR011709">
    <property type="entry name" value="DEAD-box_helicase_OB_fold"/>
</dbReference>
<dbReference type="InterPro" id="IPR007502">
    <property type="entry name" value="Helicase-assoc_dom"/>
</dbReference>
<keyword evidence="3" id="KW-0507">mRNA processing</keyword>
<dbReference type="EMBL" id="CP144696">
    <property type="protein sequence ID" value="WVZ10845.1"/>
    <property type="molecule type" value="Genomic_DNA"/>
</dbReference>
<keyword evidence="7" id="KW-0347">Helicase</keyword>
<dbReference type="SMART" id="SM00487">
    <property type="entry name" value="DEXDc"/>
    <property type="match status" value="1"/>
</dbReference>
<sequence length="901" mass="101429">VKTNGSKNFIVIDGSMAELIRPSLYDAYQRKGENTNLVFLDLDLTIPKHAITFLVLFFQIWWKLDTIDWKTESFDMSLNESNNVKVDRKLSRGSGRKMRSLEGCESSMEVKGSTKKNGRIDVGVLSRKEQSTNASTMEELVSNTMKLPLLSSSYSFSGYLVRADDGPCDSLKETHKVMVRDKTFSSQGQKEGLEPTSTEEAEDNATEEVPSYCFRMRVIVLTLFIFVVVEKRLVEEVWKNDVLIIVGETGSGKTTQIPQFLFDAGFCRDGRVIGITQPRRVAAVTVAKRVAEECGVELGQKVGYSVRFDDTTSASTRIKYMTDGLLSREALLDPYLSKYSVIIVDEAHERTVHTDVLMGLLKNVQLARSSSVSDGQGLIFGKENLKKVMMSEKENDQSGRFHKMPRYEKYAPLKLIIMSASLDARAFSEYFGGAKAVHIQGRQFPVDIFYTRIAETDYLDASLITIFQIHLEEGPGDILVFLTGQEEIESVERLINEKLPQLPEENQKLLIVPIFAALPSEQQMRVFAPAPSGFRKVILATNIAETSVTIPGIKYVIDPGFVKARSYDPGKGMESLIIVPTSKSQALQRSGRAGREGPGKCFRLYPEKEFEKLEDSTMPEIKRCNLSNVILQLKALGVDDILGFDFIEKPSRAAITKSLEELFLLGALTDKCLLSDPVGHQMARLPLDPIYSKALILASEFNCLEEMLITVALLSVESIFYSPRDKLEEARIATKCFSSPEGDHITLINVYRASNDFLEKRSMEMGIAKTEKVFRNWCKENYINSRSLRHARDIHKQIKGHVEQMGLNLSSCGDDMLQFRRCLAASFFLNAAVKQPEGTYRALASGQVVQIHPSSVLFRKKPECVIFNELVQTNNKYVRNLTRVDYLWLTELAPQYYAMQN</sequence>
<dbReference type="CDD" id="cd17978">
    <property type="entry name" value="DEXHc_DHX33"/>
    <property type="match status" value="1"/>
</dbReference>
<dbReference type="Gene3D" id="1.20.120.1080">
    <property type="match status" value="1"/>
</dbReference>
<dbReference type="FunFam" id="3.40.50.300:FF:000007">
    <property type="entry name" value="Pre-mRNA-splicing factor ATP-dependent RNA helicase"/>
    <property type="match status" value="1"/>
</dbReference>
<keyword evidence="8" id="KW-0067">ATP-binding</keyword>
<dbReference type="PROSITE" id="PS51192">
    <property type="entry name" value="HELICASE_ATP_BIND_1"/>
    <property type="match status" value="1"/>
</dbReference>
<dbReference type="SUPFAM" id="SSF52540">
    <property type="entry name" value="P-loop containing nucleoside triphosphate hydrolases"/>
    <property type="match status" value="1"/>
</dbReference>
<comment type="similarity">
    <text evidence="1">Belongs to the DEAD box helicase family. DEAH subfamily.</text>
</comment>
<dbReference type="Pfam" id="PF04408">
    <property type="entry name" value="WHD_HA2"/>
    <property type="match status" value="1"/>
</dbReference>
<comment type="catalytic activity">
    <reaction evidence="10">
        <text>ATP + H2O = ADP + phosphate + H(+)</text>
        <dbReference type="Rhea" id="RHEA:13065"/>
        <dbReference type="ChEBI" id="CHEBI:15377"/>
        <dbReference type="ChEBI" id="CHEBI:15378"/>
        <dbReference type="ChEBI" id="CHEBI:30616"/>
        <dbReference type="ChEBI" id="CHEBI:43474"/>
        <dbReference type="ChEBI" id="CHEBI:456216"/>
        <dbReference type="EC" id="3.6.4.13"/>
    </reaction>
</comment>
<dbReference type="FunFam" id="3.40.50.300:FF:000578">
    <property type="entry name" value="probable ATP-dependent RNA helicase DHX35"/>
    <property type="match status" value="1"/>
</dbReference>
<dbReference type="InterPro" id="IPR048333">
    <property type="entry name" value="HA2_WH"/>
</dbReference>
<keyword evidence="15" id="KW-1185">Reference proteome</keyword>
<dbReference type="GO" id="GO:0008380">
    <property type="term" value="P:RNA splicing"/>
    <property type="evidence" value="ECO:0007669"/>
    <property type="project" value="UniProtKB-KW"/>
</dbReference>
<reference evidence="14 15" key="1">
    <citation type="journal article" date="2023" name="Life. Sci Alliance">
        <title>Evolutionary insights into 3D genome organization and epigenetic landscape of Vigna mungo.</title>
        <authorList>
            <person name="Junaid A."/>
            <person name="Singh B."/>
            <person name="Bhatia S."/>
        </authorList>
    </citation>
    <scope>NUCLEOTIDE SEQUENCE [LARGE SCALE GENOMIC DNA]</scope>
    <source>
        <strain evidence="14">Urdbean</strain>
    </source>
</reference>
<feature type="domain" description="Helicase C-terminal" evidence="13">
    <location>
        <begin position="463"/>
        <end position="637"/>
    </location>
</feature>
<evidence type="ECO:0000259" key="12">
    <source>
        <dbReference type="PROSITE" id="PS51192"/>
    </source>
</evidence>
<dbReference type="AlphaFoldDB" id="A0AAQ3NID1"/>
<evidence type="ECO:0000256" key="10">
    <source>
        <dbReference type="ARBA" id="ARBA00047984"/>
    </source>
</evidence>
<keyword evidence="5" id="KW-0547">Nucleotide-binding</keyword>
<evidence type="ECO:0000313" key="15">
    <source>
        <dbReference type="Proteomes" id="UP001374535"/>
    </source>
</evidence>
<organism evidence="14 15">
    <name type="scientific">Vigna mungo</name>
    <name type="common">Black gram</name>
    <name type="synonym">Phaseolus mungo</name>
    <dbReference type="NCBI Taxonomy" id="3915"/>
    <lineage>
        <taxon>Eukaryota</taxon>
        <taxon>Viridiplantae</taxon>
        <taxon>Streptophyta</taxon>
        <taxon>Embryophyta</taxon>
        <taxon>Tracheophyta</taxon>
        <taxon>Spermatophyta</taxon>
        <taxon>Magnoliopsida</taxon>
        <taxon>eudicotyledons</taxon>
        <taxon>Gunneridae</taxon>
        <taxon>Pentapetalae</taxon>
        <taxon>rosids</taxon>
        <taxon>fabids</taxon>
        <taxon>Fabales</taxon>
        <taxon>Fabaceae</taxon>
        <taxon>Papilionoideae</taxon>
        <taxon>50 kb inversion clade</taxon>
        <taxon>NPAAA clade</taxon>
        <taxon>indigoferoid/millettioid clade</taxon>
        <taxon>Phaseoleae</taxon>
        <taxon>Vigna</taxon>
    </lineage>
</organism>
<evidence type="ECO:0000256" key="6">
    <source>
        <dbReference type="ARBA" id="ARBA00022801"/>
    </source>
</evidence>
<dbReference type="GO" id="GO:0045943">
    <property type="term" value="P:positive regulation of transcription by RNA polymerase I"/>
    <property type="evidence" value="ECO:0007669"/>
    <property type="project" value="TreeGrafter"/>
</dbReference>
<dbReference type="Pfam" id="PF07717">
    <property type="entry name" value="OB_NTP_bind"/>
    <property type="match status" value="1"/>
</dbReference>
<evidence type="ECO:0000313" key="14">
    <source>
        <dbReference type="EMBL" id="WVZ10845.1"/>
    </source>
</evidence>
<keyword evidence="9" id="KW-0508">mRNA splicing</keyword>